<evidence type="ECO:0000256" key="3">
    <source>
        <dbReference type="ARBA" id="ARBA00022833"/>
    </source>
</evidence>
<dbReference type="SUPFAM" id="SSF144232">
    <property type="entry name" value="HIT/MYND zinc finger-like"/>
    <property type="match status" value="1"/>
</dbReference>
<reference evidence="6 7" key="1">
    <citation type="submission" date="2014-04" db="EMBL/GenBank/DDBJ databases">
        <authorList>
            <consortium name="DOE Joint Genome Institute"/>
            <person name="Kuo A."/>
            <person name="Zuccaro A."/>
            <person name="Kohler A."/>
            <person name="Nagy L.G."/>
            <person name="Floudas D."/>
            <person name="Copeland A."/>
            <person name="Barry K.W."/>
            <person name="Cichocki N."/>
            <person name="Veneault-Fourrey C."/>
            <person name="LaButti K."/>
            <person name="Lindquist E.A."/>
            <person name="Lipzen A."/>
            <person name="Lundell T."/>
            <person name="Morin E."/>
            <person name="Murat C."/>
            <person name="Sun H."/>
            <person name="Tunlid A."/>
            <person name="Henrissat B."/>
            <person name="Grigoriev I.V."/>
            <person name="Hibbett D.S."/>
            <person name="Martin F."/>
            <person name="Nordberg H.P."/>
            <person name="Cantor M.N."/>
            <person name="Hua S.X."/>
        </authorList>
    </citation>
    <scope>NUCLEOTIDE SEQUENCE [LARGE SCALE GENOMIC DNA]</scope>
    <source>
        <strain evidence="6 7">MAFF 305830</strain>
    </source>
</reference>
<reference evidence="7" key="2">
    <citation type="submission" date="2015-01" db="EMBL/GenBank/DDBJ databases">
        <title>Evolutionary Origins and Diversification of the Mycorrhizal Mutualists.</title>
        <authorList>
            <consortium name="DOE Joint Genome Institute"/>
            <consortium name="Mycorrhizal Genomics Consortium"/>
            <person name="Kohler A."/>
            <person name="Kuo A."/>
            <person name="Nagy L.G."/>
            <person name="Floudas D."/>
            <person name="Copeland A."/>
            <person name="Barry K.W."/>
            <person name="Cichocki N."/>
            <person name="Veneault-Fourrey C."/>
            <person name="LaButti K."/>
            <person name="Lindquist E.A."/>
            <person name="Lipzen A."/>
            <person name="Lundell T."/>
            <person name="Morin E."/>
            <person name="Murat C."/>
            <person name="Riley R."/>
            <person name="Ohm R."/>
            <person name="Sun H."/>
            <person name="Tunlid A."/>
            <person name="Henrissat B."/>
            <person name="Grigoriev I.V."/>
            <person name="Hibbett D.S."/>
            <person name="Martin F."/>
        </authorList>
    </citation>
    <scope>NUCLEOTIDE SEQUENCE [LARGE SCALE GENOMIC DNA]</scope>
    <source>
        <strain evidence="7">MAFF 305830</strain>
    </source>
</reference>
<dbReference type="Proteomes" id="UP000054097">
    <property type="component" value="Unassembled WGS sequence"/>
</dbReference>
<dbReference type="HOGENOM" id="CLU_872006_0_0_1"/>
<evidence type="ECO:0000256" key="2">
    <source>
        <dbReference type="ARBA" id="ARBA00022771"/>
    </source>
</evidence>
<keyword evidence="1" id="KW-0479">Metal-binding</keyword>
<dbReference type="PROSITE" id="PS50865">
    <property type="entry name" value="ZF_MYND_2"/>
    <property type="match status" value="1"/>
</dbReference>
<evidence type="ECO:0000313" key="6">
    <source>
        <dbReference type="EMBL" id="KIM30857.1"/>
    </source>
</evidence>
<feature type="domain" description="MYND-type" evidence="5">
    <location>
        <begin position="63"/>
        <end position="105"/>
    </location>
</feature>
<evidence type="ECO:0000256" key="4">
    <source>
        <dbReference type="PROSITE-ProRule" id="PRU00134"/>
    </source>
</evidence>
<proteinExistence type="predicted"/>
<evidence type="ECO:0000256" key="1">
    <source>
        <dbReference type="ARBA" id="ARBA00022723"/>
    </source>
</evidence>
<dbReference type="InterPro" id="IPR002893">
    <property type="entry name" value="Znf_MYND"/>
</dbReference>
<evidence type="ECO:0000313" key="7">
    <source>
        <dbReference type="Proteomes" id="UP000054097"/>
    </source>
</evidence>
<protein>
    <recommendedName>
        <fullName evidence="5">MYND-type domain-containing protein</fullName>
    </recommendedName>
</protein>
<dbReference type="Gene3D" id="6.10.140.2220">
    <property type="match status" value="1"/>
</dbReference>
<organism evidence="6 7">
    <name type="scientific">Serendipita vermifera MAFF 305830</name>
    <dbReference type="NCBI Taxonomy" id="933852"/>
    <lineage>
        <taxon>Eukaryota</taxon>
        <taxon>Fungi</taxon>
        <taxon>Dikarya</taxon>
        <taxon>Basidiomycota</taxon>
        <taxon>Agaricomycotina</taxon>
        <taxon>Agaricomycetes</taxon>
        <taxon>Sebacinales</taxon>
        <taxon>Serendipitaceae</taxon>
        <taxon>Serendipita</taxon>
    </lineage>
</organism>
<dbReference type="STRING" id="933852.A0A0C2XPF5"/>
<dbReference type="AlphaFoldDB" id="A0A0C2XPF5"/>
<evidence type="ECO:0000259" key="5">
    <source>
        <dbReference type="PROSITE" id="PS50865"/>
    </source>
</evidence>
<name>A0A0C2XPF5_SERVB</name>
<sequence>MSTEGPDFAAPKLREWQRSLSLHSSQFPELPVITLQDLSANQRDLVKRWYRSRDWEKCSGPECPRTGSQYIMKKCAGCGAIPASRTYYCSRRCQRDDWPEHKEVCGLRHAELQMNGIMGDKSESFTIWSNWMPVECKRTEGLAVIWIWAFNQVLLTYPDLDLRETGLKILFFSSELGKGNLIAHSYQLYQLEPMERAGYITLSSQDYQEHPGSKMGSIAISVDGVPSGPYRVDLHKYESTHLIEQWPWIFATIAWMHNRNRQLATYRLQQLYTVVETLVLMKRPEILHYRCPKNLDNGEIWPVYDLPKWQKLFRKVVSF</sequence>
<gene>
    <name evidence="6" type="ORF">M408DRAFT_21679</name>
</gene>
<keyword evidence="2 4" id="KW-0863">Zinc-finger</keyword>
<keyword evidence="7" id="KW-1185">Reference proteome</keyword>
<accession>A0A0C2XPF5</accession>
<dbReference type="EMBL" id="KN824283">
    <property type="protein sequence ID" value="KIM30857.1"/>
    <property type="molecule type" value="Genomic_DNA"/>
</dbReference>
<dbReference type="Pfam" id="PF01753">
    <property type="entry name" value="zf-MYND"/>
    <property type="match status" value="1"/>
</dbReference>
<dbReference type="GO" id="GO:0008270">
    <property type="term" value="F:zinc ion binding"/>
    <property type="evidence" value="ECO:0007669"/>
    <property type="project" value="UniProtKB-KW"/>
</dbReference>
<keyword evidence="3" id="KW-0862">Zinc</keyword>
<dbReference type="OrthoDB" id="549788at2759"/>